<evidence type="ECO:0000259" key="2">
    <source>
        <dbReference type="Pfam" id="PF18789"/>
    </source>
</evidence>
<dbReference type="Pfam" id="PF18789">
    <property type="entry name" value="DarA_C"/>
    <property type="match status" value="1"/>
</dbReference>
<reference evidence="3 4" key="1">
    <citation type="submission" date="2009-02" db="EMBL/GenBank/DDBJ databases">
        <title>Draft genome sequence of Clostridium asparagiforme (DSM 15981).</title>
        <authorList>
            <person name="Sudarsanam P."/>
            <person name="Ley R."/>
            <person name="Guruge J."/>
            <person name="Turnbaugh P.J."/>
            <person name="Mahowald M."/>
            <person name="Liep D."/>
            <person name="Gordon J."/>
        </authorList>
    </citation>
    <scope>NUCLEOTIDE SEQUENCE [LARGE SCALE GENOMIC DNA]</scope>
    <source>
        <strain evidence="3 4">DSM 15981</strain>
    </source>
</reference>
<feature type="region of interest" description="Disordered" evidence="1">
    <location>
        <begin position="1"/>
        <end position="24"/>
    </location>
</feature>
<proteinExistence type="predicted"/>
<sequence>MGFEDMRYYSTQRPITPGSFPKPEGNTIEQIVNFPAKTYVDEIWKQAWGYIDYEKPLSEKDASDYELTQGGAYH</sequence>
<organism evidence="3 4">
    <name type="scientific">[Clostridium] asparagiforme DSM 15981</name>
    <dbReference type="NCBI Taxonomy" id="518636"/>
    <lineage>
        <taxon>Bacteria</taxon>
        <taxon>Bacillati</taxon>
        <taxon>Bacillota</taxon>
        <taxon>Clostridia</taxon>
        <taxon>Lachnospirales</taxon>
        <taxon>Lachnospiraceae</taxon>
        <taxon>Enterocloster</taxon>
    </lineage>
</organism>
<protein>
    <recommendedName>
        <fullName evidence="2">Defence against restriction A C-terminal domain-containing protein</fullName>
    </recommendedName>
</protein>
<dbReference type="Proteomes" id="UP000004756">
    <property type="component" value="Unassembled WGS sequence"/>
</dbReference>
<keyword evidence="4" id="KW-1185">Reference proteome</keyword>
<dbReference type="HOGENOM" id="CLU_2734826_0_0_9"/>
<evidence type="ECO:0000313" key="3">
    <source>
        <dbReference type="EMBL" id="EEG51617.1"/>
    </source>
</evidence>
<dbReference type="EMBL" id="ACCJ01000537">
    <property type="protein sequence ID" value="EEG51617.1"/>
    <property type="molecule type" value="Genomic_DNA"/>
</dbReference>
<feature type="domain" description="Defence against restriction A C-terminal" evidence="2">
    <location>
        <begin position="6"/>
        <end position="69"/>
    </location>
</feature>
<dbReference type="AlphaFoldDB" id="C0DAL7"/>
<evidence type="ECO:0000256" key="1">
    <source>
        <dbReference type="SAM" id="MobiDB-lite"/>
    </source>
</evidence>
<name>C0DAL7_9FIRM</name>
<evidence type="ECO:0000313" key="4">
    <source>
        <dbReference type="Proteomes" id="UP000004756"/>
    </source>
</evidence>
<accession>C0DAL7</accession>
<comment type="caution">
    <text evidence="3">The sequence shown here is derived from an EMBL/GenBank/DDBJ whole genome shotgun (WGS) entry which is preliminary data.</text>
</comment>
<dbReference type="InterPro" id="IPR041501">
    <property type="entry name" value="DarA_C"/>
</dbReference>
<gene>
    <name evidence="3" type="ORF">CLOSTASPAR_06320</name>
</gene>